<gene>
    <name evidence="2" type="ORF">F7D14_03450</name>
</gene>
<evidence type="ECO:0000256" key="1">
    <source>
        <dbReference type="SAM" id="SignalP"/>
    </source>
</evidence>
<sequence length="103" mass="11511">MRPTIVRPPVIRIAAIGVALSLSWVAPALAVNTWAGSTAEEMAEEQDVCAPDAYKFCGGNTIFIFEMENCLKGHMGQLSKPCRAQLSPTNFKKYYQEEWRPFD</sequence>
<evidence type="ECO:0008006" key="4">
    <source>
        <dbReference type="Google" id="ProtNLM"/>
    </source>
</evidence>
<dbReference type="AlphaFoldDB" id="A0A6B8M5M3"/>
<keyword evidence="1" id="KW-0732">Signal</keyword>
<dbReference type="EMBL" id="CP044331">
    <property type="protein sequence ID" value="QGM96633.1"/>
    <property type="molecule type" value="Genomic_DNA"/>
</dbReference>
<dbReference type="KEGG" id="mpar:F7D14_03450"/>
<dbReference type="Proteomes" id="UP000422569">
    <property type="component" value="Chromosome"/>
</dbReference>
<accession>A0A6B8M5M3</accession>
<dbReference type="RefSeq" id="WP_154419663.1">
    <property type="nucleotide sequence ID" value="NZ_CP044331.1"/>
</dbReference>
<feature type="signal peptide" evidence="1">
    <location>
        <begin position="1"/>
        <end position="30"/>
    </location>
</feature>
<keyword evidence="3" id="KW-1185">Reference proteome</keyword>
<organism evidence="2 3">
    <name type="scientific">Methylocystis parvus</name>
    <dbReference type="NCBI Taxonomy" id="134"/>
    <lineage>
        <taxon>Bacteria</taxon>
        <taxon>Pseudomonadati</taxon>
        <taxon>Pseudomonadota</taxon>
        <taxon>Alphaproteobacteria</taxon>
        <taxon>Hyphomicrobiales</taxon>
        <taxon>Methylocystaceae</taxon>
        <taxon>Methylocystis</taxon>
    </lineage>
</organism>
<evidence type="ECO:0000313" key="2">
    <source>
        <dbReference type="EMBL" id="QGM96633.1"/>
    </source>
</evidence>
<proteinExistence type="predicted"/>
<evidence type="ECO:0000313" key="3">
    <source>
        <dbReference type="Proteomes" id="UP000422569"/>
    </source>
</evidence>
<feature type="chain" id="PRO_5025588463" description="DUF3551 domain-containing protein" evidence="1">
    <location>
        <begin position="31"/>
        <end position="103"/>
    </location>
</feature>
<name>A0A6B8M5M3_9HYPH</name>
<protein>
    <recommendedName>
        <fullName evidence="4">DUF3551 domain-containing protein</fullName>
    </recommendedName>
</protein>
<reference evidence="2 3" key="1">
    <citation type="submission" date="2019-09" db="EMBL/GenBank/DDBJ databases">
        <title>Isolation and complete genome sequencing of Methylocystis species.</title>
        <authorList>
            <person name="Rumah B.L."/>
            <person name="Stead C.E."/>
            <person name="Stevens B.C."/>
            <person name="Minton N.P."/>
            <person name="Grosse-Honebrink A."/>
            <person name="Zhang Y."/>
        </authorList>
    </citation>
    <scope>NUCLEOTIDE SEQUENCE [LARGE SCALE GENOMIC DNA]</scope>
    <source>
        <strain evidence="2 3">BRCS2</strain>
    </source>
</reference>